<dbReference type="EMBL" id="JBBNAF010000012">
    <property type="protein sequence ID" value="KAK9092784.1"/>
    <property type="molecule type" value="Genomic_DNA"/>
</dbReference>
<comment type="caution">
    <text evidence="2">The sequence shown here is derived from an EMBL/GenBank/DDBJ whole genome shotgun (WGS) entry which is preliminary data.</text>
</comment>
<reference evidence="2 3" key="1">
    <citation type="submission" date="2024-01" db="EMBL/GenBank/DDBJ databases">
        <title>Genome assemblies of Stephania.</title>
        <authorList>
            <person name="Yang L."/>
        </authorList>
    </citation>
    <scope>NUCLEOTIDE SEQUENCE [LARGE SCALE GENOMIC DNA]</scope>
    <source>
        <strain evidence="2">YNDBR</strain>
        <tissue evidence="2">Leaf</tissue>
    </source>
</reference>
<keyword evidence="3" id="KW-1185">Reference proteome</keyword>
<protein>
    <submittedName>
        <fullName evidence="2">Uncharacterized protein</fullName>
    </submittedName>
</protein>
<gene>
    <name evidence="2" type="ORF">Syun_027695</name>
</gene>
<dbReference type="AlphaFoldDB" id="A0AAP0EPY0"/>
<sequence>MRDGEGADGGGGAPTWTAGLRRGSSSDRSAGWSSGGADDGQQTMQRRKEAVSAAAWADQQAAVGSWWRAMRTPTRNWTTRAAVARRWCGSDAGNGEVTTVARLRRRHGERRDGVVGPIGGVT</sequence>
<dbReference type="Proteomes" id="UP001420932">
    <property type="component" value="Unassembled WGS sequence"/>
</dbReference>
<evidence type="ECO:0000313" key="2">
    <source>
        <dbReference type="EMBL" id="KAK9092784.1"/>
    </source>
</evidence>
<proteinExistence type="predicted"/>
<accession>A0AAP0EPY0</accession>
<evidence type="ECO:0000313" key="3">
    <source>
        <dbReference type="Proteomes" id="UP001420932"/>
    </source>
</evidence>
<feature type="compositionally biased region" description="Low complexity" evidence="1">
    <location>
        <begin position="18"/>
        <end position="32"/>
    </location>
</feature>
<organism evidence="2 3">
    <name type="scientific">Stephania yunnanensis</name>
    <dbReference type="NCBI Taxonomy" id="152371"/>
    <lineage>
        <taxon>Eukaryota</taxon>
        <taxon>Viridiplantae</taxon>
        <taxon>Streptophyta</taxon>
        <taxon>Embryophyta</taxon>
        <taxon>Tracheophyta</taxon>
        <taxon>Spermatophyta</taxon>
        <taxon>Magnoliopsida</taxon>
        <taxon>Ranunculales</taxon>
        <taxon>Menispermaceae</taxon>
        <taxon>Menispermoideae</taxon>
        <taxon>Cissampelideae</taxon>
        <taxon>Stephania</taxon>
    </lineage>
</organism>
<feature type="region of interest" description="Disordered" evidence="1">
    <location>
        <begin position="1"/>
        <end position="50"/>
    </location>
</feature>
<evidence type="ECO:0000256" key="1">
    <source>
        <dbReference type="SAM" id="MobiDB-lite"/>
    </source>
</evidence>
<name>A0AAP0EPY0_9MAGN</name>